<feature type="non-terminal residue" evidence="1">
    <location>
        <position position="129"/>
    </location>
</feature>
<dbReference type="EMBL" id="BARV01039915">
    <property type="protein sequence ID" value="GAI49059.1"/>
    <property type="molecule type" value="Genomic_DNA"/>
</dbReference>
<protein>
    <submittedName>
        <fullName evidence="1">Uncharacterized protein</fullName>
    </submittedName>
</protein>
<organism evidence="1">
    <name type="scientific">marine sediment metagenome</name>
    <dbReference type="NCBI Taxonomy" id="412755"/>
    <lineage>
        <taxon>unclassified sequences</taxon>
        <taxon>metagenomes</taxon>
        <taxon>ecological metagenomes</taxon>
    </lineage>
</organism>
<comment type="caution">
    <text evidence="1">The sequence shown here is derived from an EMBL/GenBank/DDBJ whole genome shotgun (WGS) entry which is preliminary data.</text>
</comment>
<name>X1R0J3_9ZZZZ</name>
<reference evidence="1" key="1">
    <citation type="journal article" date="2014" name="Front. Microbiol.">
        <title>High frequency of phylogenetically diverse reductive dehalogenase-homologous genes in deep subseafloor sedimentary metagenomes.</title>
        <authorList>
            <person name="Kawai M."/>
            <person name="Futagami T."/>
            <person name="Toyoda A."/>
            <person name="Takaki Y."/>
            <person name="Nishi S."/>
            <person name="Hori S."/>
            <person name="Arai W."/>
            <person name="Tsubouchi T."/>
            <person name="Morono Y."/>
            <person name="Uchiyama I."/>
            <person name="Ito T."/>
            <person name="Fujiyama A."/>
            <person name="Inagaki F."/>
            <person name="Takami H."/>
        </authorList>
    </citation>
    <scope>NUCLEOTIDE SEQUENCE</scope>
    <source>
        <strain evidence="1">Expedition CK06-06</strain>
    </source>
</reference>
<accession>X1R0J3</accession>
<sequence length="129" mass="15237">MIVPDIDNLSVEAKFFSRLKDLEQLRNSISNVIQEEGFLWWIPVTRRERYLEFTKNLAHIFRNNKGMIKAKSDEDKFFAALRLAKPSAPYRIRIFLNEKENGTIISVLCWPVMYPQVTQLPEYKGKKFP</sequence>
<dbReference type="AlphaFoldDB" id="X1R0J3"/>
<proteinExistence type="predicted"/>
<gene>
    <name evidence="1" type="ORF">S06H3_61025</name>
</gene>
<evidence type="ECO:0000313" key="1">
    <source>
        <dbReference type="EMBL" id="GAI49059.1"/>
    </source>
</evidence>